<dbReference type="WBParaSite" id="ACAC_0000354601-mRNA-1">
    <property type="protein sequence ID" value="ACAC_0000354601-mRNA-1"/>
    <property type="gene ID" value="ACAC_0000354601"/>
</dbReference>
<dbReference type="AlphaFoldDB" id="A0A0K0D0F9"/>
<evidence type="ECO:0000313" key="2">
    <source>
        <dbReference type="WBParaSite" id="ACAC_0000354601-mRNA-1"/>
    </source>
</evidence>
<proteinExistence type="predicted"/>
<protein>
    <submittedName>
        <fullName evidence="2">CN hydrolase domain-containing protein</fullName>
    </submittedName>
</protein>
<reference evidence="2" key="2">
    <citation type="submission" date="2017-02" db="UniProtKB">
        <authorList>
            <consortium name="WormBaseParasite"/>
        </authorList>
    </citation>
    <scope>IDENTIFICATION</scope>
</reference>
<keyword evidence="1" id="KW-1185">Reference proteome</keyword>
<reference evidence="1" key="1">
    <citation type="submission" date="2012-09" db="EMBL/GenBank/DDBJ databases">
        <authorList>
            <person name="Martin A.A."/>
        </authorList>
    </citation>
    <scope>NUCLEOTIDE SEQUENCE</scope>
</reference>
<sequence>MVTICTYKAPTLASESSIEDLLMQARMIRYDVISLAETRRHHPFNAVYDNGEEPFLGTCDCRGVGGFGVLVNTGFIGDFNAKIGPIRTSEDRHIGTHGLEWNEQGERLSEFIMATKTIQVTQVDCLPYSLRRLNVDPASFNTPFFDRIGI</sequence>
<organism evidence="1 2">
    <name type="scientific">Angiostrongylus cantonensis</name>
    <name type="common">Rat lungworm</name>
    <dbReference type="NCBI Taxonomy" id="6313"/>
    <lineage>
        <taxon>Eukaryota</taxon>
        <taxon>Metazoa</taxon>
        <taxon>Ecdysozoa</taxon>
        <taxon>Nematoda</taxon>
        <taxon>Chromadorea</taxon>
        <taxon>Rhabditida</taxon>
        <taxon>Rhabditina</taxon>
        <taxon>Rhabditomorpha</taxon>
        <taxon>Strongyloidea</taxon>
        <taxon>Metastrongylidae</taxon>
        <taxon>Angiostrongylus</taxon>
    </lineage>
</organism>
<evidence type="ECO:0000313" key="1">
    <source>
        <dbReference type="Proteomes" id="UP000035642"/>
    </source>
</evidence>
<accession>A0A0K0D0F9</accession>
<name>A0A0K0D0F9_ANGCA</name>
<dbReference type="Proteomes" id="UP000035642">
    <property type="component" value="Unassembled WGS sequence"/>
</dbReference>